<dbReference type="OrthoDB" id="9815676at2"/>
<dbReference type="InterPro" id="IPR058163">
    <property type="entry name" value="LysR-type_TF_proteobact-type"/>
</dbReference>
<reference evidence="6 7" key="1">
    <citation type="submission" date="2019-07" db="EMBL/GenBank/DDBJ databases">
        <title>Diversity of Bacteria from Kongsfjorden, Arctic.</title>
        <authorList>
            <person name="Yu Y."/>
        </authorList>
    </citation>
    <scope>NUCLEOTIDE SEQUENCE [LARGE SCALE GENOMIC DNA]</scope>
    <source>
        <strain evidence="6 7">SM1923</strain>
    </source>
</reference>
<dbReference type="Gene3D" id="1.10.10.10">
    <property type="entry name" value="Winged helix-like DNA-binding domain superfamily/Winged helix DNA-binding domain"/>
    <property type="match status" value="1"/>
</dbReference>
<proteinExistence type="inferred from homology"/>
<dbReference type="PANTHER" id="PTHR30537:SF5">
    <property type="entry name" value="HTH-TYPE TRANSCRIPTIONAL ACTIVATOR TTDR-RELATED"/>
    <property type="match status" value="1"/>
</dbReference>
<keyword evidence="7" id="KW-1185">Reference proteome</keyword>
<sequence length="294" mass="32638">MLLDNIALFLTIVEKGSLTAAGRETGLSPTTVSERLASLEAHYGVVLLNRTTRAISLTEEGRTLIEEARGLLDSVSELETRIRLGAQTLTGRIRISAPSDLGRNALSRAVTEFQRQHPTIEIELLLSDSYVDIVSQGIDLALRFGTIMDSSLRVRSLGQFRRVLCASPEYLTRHAMPVEPTDLKQHNCLVMRFGRSLDNEWHLGADKKRHVVTVAGNRVANDGELVRQWCLEGLGIALKSELDVQDDLAEGRLIELLPDYPTASAPLQLLFPPSRTQPRRVQAFSQHLIQFLLG</sequence>
<dbReference type="GO" id="GO:0003700">
    <property type="term" value="F:DNA-binding transcription factor activity"/>
    <property type="evidence" value="ECO:0007669"/>
    <property type="project" value="InterPro"/>
</dbReference>
<evidence type="ECO:0000313" key="6">
    <source>
        <dbReference type="EMBL" id="TVU70121.1"/>
    </source>
</evidence>
<keyword evidence="2" id="KW-0805">Transcription regulation</keyword>
<comment type="similarity">
    <text evidence="1">Belongs to the LysR transcriptional regulatory family.</text>
</comment>
<dbReference type="SUPFAM" id="SSF53850">
    <property type="entry name" value="Periplasmic binding protein-like II"/>
    <property type="match status" value="1"/>
</dbReference>
<dbReference type="SUPFAM" id="SSF46785">
    <property type="entry name" value="Winged helix' DNA-binding domain"/>
    <property type="match status" value="1"/>
</dbReference>
<dbReference type="Proteomes" id="UP000319941">
    <property type="component" value="Unassembled WGS sequence"/>
</dbReference>
<dbReference type="InterPro" id="IPR005119">
    <property type="entry name" value="LysR_subst-bd"/>
</dbReference>
<comment type="caution">
    <text evidence="6">The sequence shown here is derived from an EMBL/GenBank/DDBJ whole genome shotgun (WGS) entry which is preliminary data.</text>
</comment>
<dbReference type="STRING" id="553385.GCA_000591415_02304"/>
<evidence type="ECO:0000256" key="3">
    <source>
        <dbReference type="ARBA" id="ARBA00023125"/>
    </source>
</evidence>
<dbReference type="EMBL" id="VNFH01000006">
    <property type="protein sequence ID" value="TVU70121.1"/>
    <property type="molecule type" value="Genomic_DNA"/>
</dbReference>
<dbReference type="InterPro" id="IPR036390">
    <property type="entry name" value="WH_DNA-bd_sf"/>
</dbReference>
<dbReference type="CDD" id="cd08422">
    <property type="entry name" value="PBP2_CrgA_like"/>
    <property type="match status" value="1"/>
</dbReference>
<protein>
    <submittedName>
        <fullName evidence="6">LysR family transcriptional regulator</fullName>
    </submittedName>
</protein>
<gene>
    <name evidence="6" type="ORF">FQP86_09980</name>
</gene>
<keyword evidence="4" id="KW-0804">Transcription</keyword>
<dbReference type="PANTHER" id="PTHR30537">
    <property type="entry name" value="HTH-TYPE TRANSCRIPTIONAL REGULATOR"/>
    <property type="match status" value="1"/>
</dbReference>
<dbReference type="GO" id="GO:0003677">
    <property type="term" value="F:DNA binding"/>
    <property type="evidence" value="ECO:0007669"/>
    <property type="project" value="UniProtKB-KW"/>
</dbReference>
<evidence type="ECO:0000256" key="2">
    <source>
        <dbReference type="ARBA" id="ARBA00023015"/>
    </source>
</evidence>
<evidence type="ECO:0000313" key="7">
    <source>
        <dbReference type="Proteomes" id="UP000319941"/>
    </source>
</evidence>
<dbReference type="RefSeq" id="WP_024952319.1">
    <property type="nucleotide sequence ID" value="NZ_CAWOWR010000116.1"/>
</dbReference>
<dbReference type="FunFam" id="1.10.10.10:FF:000001">
    <property type="entry name" value="LysR family transcriptional regulator"/>
    <property type="match status" value="1"/>
</dbReference>
<keyword evidence="3" id="KW-0238">DNA-binding</keyword>
<dbReference type="FunFam" id="3.40.190.290:FF:000001">
    <property type="entry name" value="Transcriptional regulator, LysR family"/>
    <property type="match status" value="1"/>
</dbReference>
<dbReference type="AlphaFoldDB" id="A0A558HM44"/>
<dbReference type="InterPro" id="IPR036388">
    <property type="entry name" value="WH-like_DNA-bd_sf"/>
</dbReference>
<name>A0A558HM44_9GAMM</name>
<evidence type="ECO:0000256" key="1">
    <source>
        <dbReference type="ARBA" id="ARBA00009437"/>
    </source>
</evidence>
<dbReference type="Pfam" id="PF03466">
    <property type="entry name" value="LysR_substrate"/>
    <property type="match status" value="1"/>
</dbReference>
<dbReference type="PROSITE" id="PS50931">
    <property type="entry name" value="HTH_LYSR"/>
    <property type="match status" value="1"/>
</dbReference>
<dbReference type="InterPro" id="IPR000847">
    <property type="entry name" value="LysR_HTH_N"/>
</dbReference>
<accession>A0A558HM44</accession>
<feature type="domain" description="HTH lysR-type" evidence="5">
    <location>
        <begin position="1"/>
        <end position="58"/>
    </location>
</feature>
<evidence type="ECO:0000259" key="5">
    <source>
        <dbReference type="PROSITE" id="PS50931"/>
    </source>
</evidence>
<evidence type="ECO:0000256" key="4">
    <source>
        <dbReference type="ARBA" id="ARBA00023163"/>
    </source>
</evidence>
<dbReference type="Gene3D" id="3.40.190.290">
    <property type="match status" value="1"/>
</dbReference>
<organism evidence="6 7">
    <name type="scientific">Cobetia crustatorum</name>
    <dbReference type="NCBI Taxonomy" id="553385"/>
    <lineage>
        <taxon>Bacteria</taxon>
        <taxon>Pseudomonadati</taxon>
        <taxon>Pseudomonadota</taxon>
        <taxon>Gammaproteobacteria</taxon>
        <taxon>Oceanospirillales</taxon>
        <taxon>Halomonadaceae</taxon>
        <taxon>Cobetia</taxon>
    </lineage>
</organism>
<dbReference type="Pfam" id="PF00126">
    <property type="entry name" value="HTH_1"/>
    <property type="match status" value="1"/>
</dbReference>